<dbReference type="AlphaFoldDB" id="A0AAD7TS50"/>
<keyword evidence="2" id="KW-1185">Reference proteome</keyword>
<reference evidence="1" key="1">
    <citation type="submission" date="2022-11" db="EMBL/GenBank/DDBJ databases">
        <title>Genome Sequence of Cubamyces cubensis.</title>
        <authorList>
            <person name="Buettner E."/>
        </authorList>
    </citation>
    <scope>NUCLEOTIDE SEQUENCE</scope>
    <source>
        <strain evidence="1">MPL-01</strain>
    </source>
</reference>
<evidence type="ECO:0000313" key="2">
    <source>
        <dbReference type="Proteomes" id="UP001215151"/>
    </source>
</evidence>
<gene>
    <name evidence="1" type="ORF">ONZ51_g6446</name>
</gene>
<dbReference type="EMBL" id="JAPEVG010000155">
    <property type="protein sequence ID" value="KAJ8480748.1"/>
    <property type="molecule type" value="Genomic_DNA"/>
</dbReference>
<sequence>MFFVPSNPAEIAYIDKEDGELVLKIYRPSSTLHGITNEPRETVISGMGQLLAAHPGMSADNLFVDSEQELLVYAFSTRVFDDEGYPESYTSAECGFASLSGQRIDFESHHPLTAYSTITACITFLLEPSEFCFEVQVLGDLVVWRAGEDHGGADGLADILVYNWKTGVNVWVSMHALLAENTPAEQIASYIINAPLRVQHSHAFDYAGRVRVELLSPSRLVIIDSNDFTMRLYQFDSERSTDCPLSWDSYDCLCVLKLPEWHKRAPSFLFVGMAESFLAHLPDLHAPETQQATFLPDPALATLVLRISFTYAEFEYRSWYPETVWKEERDERYLVFIPLTTLMRFPERSKLAQEKPPTIPWDDWGPLGTRVIRVEPHWYQPLSVVGAYTAELSRCIFDGRNATRDCILSVYEVHPFAAFVPPSHWQYKNAETGEREAGTVTASSGGPFERLFTPDEDWIHDSTAWKAPIHTTYPIRKTTRVIPSMTEDGKYLRGMRMMHGKLILFRSELDDT</sequence>
<organism evidence="1 2">
    <name type="scientific">Trametes cubensis</name>
    <dbReference type="NCBI Taxonomy" id="1111947"/>
    <lineage>
        <taxon>Eukaryota</taxon>
        <taxon>Fungi</taxon>
        <taxon>Dikarya</taxon>
        <taxon>Basidiomycota</taxon>
        <taxon>Agaricomycotina</taxon>
        <taxon>Agaricomycetes</taxon>
        <taxon>Polyporales</taxon>
        <taxon>Polyporaceae</taxon>
        <taxon>Trametes</taxon>
    </lineage>
</organism>
<proteinExistence type="predicted"/>
<protein>
    <submittedName>
        <fullName evidence="1">Uncharacterized protein</fullName>
    </submittedName>
</protein>
<accession>A0AAD7TS50</accession>
<dbReference type="Proteomes" id="UP001215151">
    <property type="component" value="Unassembled WGS sequence"/>
</dbReference>
<evidence type="ECO:0000313" key="1">
    <source>
        <dbReference type="EMBL" id="KAJ8480748.1"/>
    </source>
</evidence>
<name>A0AAD7TS50_9APHY</name>
<comment type="caution">
    <text evidence="1">The sequence shown here is derived from an EMBL/GenBank/DDBJ whole genome shotgun (WGS) entry which is preliminary data.</text>
</comment>